<dbReference type="SMART" id="SM00904">
    <property type="entry name" value="Flavokinase"/>
    <property type="match status" value="1"/>
</dbReference>
<dbReference type="GO" id="GO:0003919">
    <property type="term" value="F:FMN adenylyltransferase activity"/>
    <property type="evidence" value="ECO:0007669"/>
    <property type="project" value="UniProtKB-UniRule"/>
</dbReference>
<evidence type="ECO:0000256" key="10">
    <source>
        <dbReference type="ARBA" id="ARBA00022827"/>
    </source>
</evidence>
<dbReference type="GO" id="GO:0009398">
    <property type="term" value="P:FMN biosynthetic process"/>
    <property type="evidence" value="ECO:0007669"/>
    <property type="project" value="UniProtKB-UniRule"/>
</dbReference>
<keyword evidence="9 15" id="KW-0418">Kinase</keyword>
<dbReference type="SUPFAM" id="SSF82114">
    <property type="entry name" value="Riboflavin kinase-like"/>
    <property type="match status" value="1"/>
</dbReference>
<comment type="catalytic activity">
    <reaction evidence="14 15">
        <text>FMN + ATP + H(+) = FAD + diphosphate</text>
        <dbReference type="Rhea" id="RHEA:17237"/>
        <dbReference type="ChEBI" id="CHEBI:15378"/>
        <dbReference type="ChEBI" id="CHEBI:30616"/>
        <dbReference type="ChEBI" id="CHEBI:33019"/>
        <dbReference type="ChEBI" id="CHEBI:57692"/>
        <dbReference type="ChEBI" id="CHEBI:58210"/>
        <dbReference type="EC" id="2.7.7.2"/>
    </reaction>
</comment>
<evidence type="ECO:0000256" key="9">
    <source>
        <dbReference type="ARBA" id="ARBA00022777"/>
    </source>
</evidence>
<sequence length="313" mass="35730">METIELTYPHQLNRDEMPNTVAAIGFFDGIHKGHQTVIQTAIKLAETKNMESAVITFYPHPSVVLRNNQEVKYITPPHDKQVVLEELGVDRLYIINFNKQLSTLTPEHFLEHFIVGLNIHHIVAGFDYTYGHKGKGNMETIKEHAKGKFDYTVIDKVILDGEKVSSTKIRSLLDIGDIEQVNELLGRVFTTSGTVVSGFKRGRELGYPTANIQYNNVAHLPKAGIYAVQVIIDGNLYRGMASLGVNPTFSDERSNLSLEVYIFDFNQDIYGKEIIVEWYNFIRNEEKFDNVEALIQQMDQDEKDIRRIFSSMQ</sequence>
<dbReference type="InterPro" id="IPR014729">
    <property type="entry name" value="Rossmann-like_a/b/a_fold"/>
</dbReference>
<dbReference type="SUPFAM" id="SSF52374">
    <property type="entry name" value="Nucleotidylyl transferase"/>
    <property type="match status" value="1"/>
</dbReference>
<organism evidence="17 18">
    <name type="scientific">Ornithinibacillus halotolerans</name>
    <dbReference type="NCBI Taxonomy" id="1274357"/>
    <lineage>
        <taxon>Bacteria</taxon>
        <taxon>Bacillati</taxon>
        <taxon>Bacillota</taxon>
        <taxon>Bacilli</taxon>
        <taxon>Bacillales</taxon>
        <taxon>Bacillaceae</taxon>
        <taxon>Ornithinibacillus</taxon>
    </lineage>
</organism>
<evidence type="ECO:0000313" key="18">
    <source>
        <dbReference type="Proteomes" id="UP000613512"/>
    </source>
</evidence>
<dbReference type="InterPro" id="IPR015865">
    <property type="entry name" value="Riboflavin_kinase_bac/euk"/>
</dbReference>
<keyword evidence="7 15" id="KW-0548">Nucleotidyltransferase</keyword>
<evidence type="ECO:0000256" key="6">
    <source>
        <dbReference type="ARBA" id="ARBA00022679"/>
    </source>
</evidence>
<proteinExistence type="inferred from homology"/>
<gene>
    <name evidence="17" type="primary">ribC</name>
    <name evidence="17" type="ORF">GCM10008025_03330</name>
</gene>
<dbReference type="InterPro" id="IPR023465">
    <property type="entry name" value="Riboflavin_kinase_dom_sf"/>
</dbReference>
<keyword evidence="12" id="KW-0511">Multifunctional enzyme</keyword>
<evidence type="ECO:0000256" key="2">
    <source>
        <dbReference type="ARBA" id="ARBA00004726"/>
    </source>
</evidence>
<accession>A0A916RQP1</accession>
<evidence type="ECO:0000313" key="17">
    <source>
        <dbReference type="EMBL" id="GGA62666.1"/>
    </source>
</evidence>
<keyword evidence="11 15" id="KW-0067">ATP-binding</keyword>
<evidence type="ECO:0000256" key="14">
    <source>
        <dbReference type="ARBA" id="ARBA00049494"/>
    </source>
</evidence>
<dbReference type="InterPro" id="IPR023468">
    <property type="entry name" value="Riboflavin_kinase"/>
</dbReference>
<comment type="caution">
    <text evidence="17">The sequence shown here is derived from an EMBL/GenBank/DDBJ whole genome shotgun (WGS) entry which is preliminary data.</text>
</comment>
<dbReference type="GO" id="GO:0008531">
    <property type="term" value="F:riboflavin kinase activity"/>
    <property type="evidence" value="ECO:0007669"/>
    <property type="project" value="UniProtKB-UniRule"/>
</dbReference>
<keyword evidence="5 15" id="KW-0288">FMN</keyword>
<dbReference type="PANTHER" id="PTHR22749">
    <property type="entry name" value="RIBOFLAVIN KINASE/FMN ADENYLYLTRANSFERASE"/>
    <property type="match status" value="1"/>
</dbReference>
<keyword evidence="6 15" id="KW-0808">Transferase</keyword>
<dbReference type="EC" id="2.7.1.26" evidence="15"/>
<dbReference type="InterPro" id="IPR015864">
    <property type="entry name" value="FAD_synthase"/>
</dbReference>
<comment type="catalytic activity">
    <reaction evidence="13 15">
        <text>riboflavin + ATP = FMN + ADP + H(+)</text>
        <dbReference type="Rhea" id="RHEA:14357"/>
        <dbReference type="ChEBI" id="CHEBI:15378"/>
        <dbReference type="ChEBI" id="CHEBI:30616"/>
        <dbReference type="ChEBI" id="CHEBI:57986"/>
        <dbReference type="ChEBI" id="CHEBI:58210"/>
        <dbReference type="ChEBI" id="CHEBI:456216"/>
        <dbReference type="EC" id="2.7.1.26"/>
    </reaction>
</comment>
<evidence type="ECO:0000256" key="3">
    <source>
        <dbReference type="ARBA" id="ARBA00005201"/>
    </source>
</evidence>
<evidence type="ECO:0000256" key="15">
    <source>
        <dbReference type="PIRNR" id="PIRNR004491"/>
    </source>
</evidence>
<dbReference type="AlphaFoldDB" id="A0A916RQP1"/>
<dbReference type="PIRSF" id="PIRSF004491">
    <property type="entry name" value="FAD_Synth"/>
    <property type="match status" value="1"/>
</dbReference>
<dbReference type="FunFam" id="3.40.50.620:FF:000021">
    <property type="entry name" value="Riboflavin biosynthesis protein"/>
    <property type="match status" value="1"/>
</dbReference>
<dbReference type="GO" id="GO:0009231">
    <property type="term" value="P:riboflavin biosynthetic process"/>
    <property type="evidence" value="ECO:0007669"/>
    <property type="project" value="InterPro"/>
</dbReference>
<reference evidence="17" key="1">
    <citation type="journal article" date="2014" name="Int. J. Syst. Evol. Microbiol.">
        <title>Complete genome sequence of Corynebacterium casei LMG S-19264T (=DSM 44701T), isolated from a smear-ripened cheese.</title>
        <authorList>
            <consortium name="US DOE Joint Genome Institute (JGI-PGF)"/>
            <person name="Walter F."/>
            <person name="Albersmeier A."/>
            <person name="Kalinowski J."/>
            <person name="Ruckert C."/>
        </authorList>
    </citation>
    <scope>NUCLEOTIDE SEQUENCE</scope>
    <source>
        <strain evidence="17">CGMCC 1.12408</strain>
    </source>
</reference>
<dbReference type="Gene3D" id="2.40.30.30">
    <property type="entry name" value="Riboflavin kinase-like"/>
    <property type="match status" value="1"/>
</dbReference>
<keyword evidence="10 15" id="KW-0274">FAD</keyword>
<reference evidence="17" key="2">
    <citation type="submission" date="2020-09" db="EMBL/GenBank/DDBJ databases">
        <authorList>
            <person name="Sun Q."/>
            <person name="Zhou Y."/>
        </authorList>
    </citation>
    <scope>NUCLEOTIDE SEQUENCE</scope>
    <source>
        <strain evidence="17">CGMCC 1.12408</strain>
    </source>
</reference>
<dbReference type="CDD" id="cd02064">
    <property type="entry name" value="FAD_synthetase_N"/>
    <property type="match status" value="1"/>
</dbReference>
<comment type="pathway">
    <text evidence="2 15">Cofactor biosynthesis; FAD biosynthesis; FAD from FMN: step 1/1.</text>
</comment>
<evidence type="ECO:0000256" key="4">
    <source>
        <dbReference type="ARBA" id="ARBA00022630"/>
    </source>
</evidence>
<dbReference type="NCBIfam" id="NF004162">
    <property type="entry name" value="PRK05627.1-5"/>
    <property type="match status" value="1"/>
</dbReference>
<evidence type="ECO:0000256" key="1">
    <source>
        <dbReference type="ARBA" id="ARBA00002121"/>
    </source>
</evidence>
<dbReference type="NCBIfam" id="TIGR00083">
    <property type="entry name" value="ribF"/>
    <property type="match status" value="1"/>
</dbReference>
<dbReference type="NCBIfam" id="NF004160">
    <property type="entry name" value="PRK05627.1-3"/>
    <property type="match status" value="1"/>
</dbReference>
<comment type="pathway">
    <text evidence="3 15">Cofactor biosynthesis; FMN biosynthesis; FMN from riboflavin (ATP route): step 1/1.</text>
</comment>
<dbReference type="InterPro" id="IPR002606">
    <property type="entry name" value="Riboflavin_kinase_bac"/>
</dbReference>
<comment type="function">
    <text evidence="1">Catalyzes the phosphorylation of riboflavin to FMN followed by the adenylation of FMN to FAD.</text>
</comment>
<dbReference type="PANTHER" id="PTHR22749:SF6">
    <property type="entry name" value="RIBOFLAVIN KINASE"/>
    <property type="match status" value="1"/>
</dbReference>
<evidence type="ECO:0000256" key="11">
    <source>
        <dbReference type="ARBA" id="ARBA00022840"/>
    </source>
</evidence>
<evidence type="ECO:0000256" key="13">
    <source>
        <dbReference type="ARBA" id="ARBA00047880"/>
    </source>
</evidence>
<comment type="similarity">
    <text evidence="15">Belongs to the ribF family.</text>
</comment>
<evidence type="ECO:0000259" key="16">
    <source>
        <dbReference type="SMART" id="SM00904"/>
    </source>
</evidence>
<name>A0A916RQP1_9BACI</name>
<dbReference type="Gene3D" id="3.40.50.620">
    <property type="entry name" value="HUPs"/>
    <property type="match status" value="1"/>
</dbReference>
<feature type="domain" description="Riboflavin kinase" evidence="16">
    <location>
        <begin position="184"/>
        <end position="310"/>
    </location>
</feature>
<dbReference type="GO" id="GO:0005524">
    <property type="term" value="F:ATP binding"/>
    <property type="evidence" value="ECO:0007669"/>
    <property type="project" value="UniProtKB-UniRule"/>
</dbReference>
<evidence type="ECO:0000256" key="5">
    <source>
        <dbReference type="ARBA" id="ARBA00022643"/>
    </source>
</evidence>
<keyword evidence="4 15" id="KW-0285">Flavoprotein</keyword>
<evidence type="ECO:0000256" key="8">
    <source>
        <dbReference type="ARBA" id="ARBA00022741"/>
    </source>
</evidence>
<protein>
    <recommendedName>
        <fullName evidence="15">Riboflavin biosynthesis protein</fullName>
    </recommendedName>
    <domain>
        <recommendedName>
            <fullName evidence="15">Riboflavin kinase</fullName>
            <ecNumber evidence="15">2.7.1.26</ecNumber>
        </recommendedName>
        <alternativeName>
            <fullName evidence="15">Flavokinase</fullName>
        </alternativeName>
    </domain>
    <domain>
        <recommendedName>
            <fullName evidence="15">FMN adenylyltransferase</fullName>
            <ecNumber evidence="15">2.7.7.2</ecNumber>
        </recommendedName>
        <alternativeName>
            <fullName evidence="15">FAD pyrophosphorylase</fullName>
        </alternativeName>
        <alternativeName>
            <fullName evidence="15">FAD synthase</fullName>
        </alternativeName>
    </domain>
</protein>
<keyword evidence="18" id="KW-1185">Reference proteome</keyword>
<dbReference type="Pfam" id="PF01687">
    <property type="entry name" value="Flavokinase"/>
    <property type="match status" value="1"/>
</dbReference>
<dbReference type="Pfam" id="PF06574">
    <property type="entry name" value="FAD_syn"/>
    <property type="match status" value="1"/>
</dbReference>
<keyword evidence="8 15" id="KW-0547">Nucleotide-binding</keyword>
<dbReference type="Proteomes" id="UP000613512">
    <property type="component" value="Unassembled WGS sequence"/>
</dbReference>
<dbReference type="GO" id="GO:0006747">
    <property type="term" value="P:FAD biosynthetic process"/>
    <property type="evidence" value="ECO:0007669"/>
    <property type="project" value="UniProtKB-UniRule"/>
</dbReference>
<evidence type="ECO:0000256" key="7">
    <source>
        <dbReference type="ARBA" id="ARBA00022695"/>
    </source>
</evidence>
<dbReference type="EMBL" id="BMEY01000001">
    <property type="protein sequence ID" value="GGA62666.1"/>
    <property type="molecule type" value="Genomic_DNA"/>
</dbReference>
<dbReference type="RefSeq" id="WP_188382938.1">
    <property type="nucleotide sequence ID" value="NZ_BMEY01000001.1"/>
</dbReference>
<dbReference type="FunFam" id="2.40.30.30:FF:000003">
    <property type="entry name" value="Riboflavin biosynthesis protein"/>
    <property type="match status" value="1"/>
</dbReference>
<dbReference type="EC" id="2.7.7.2" evidence="15"/>
<evidence type="ECO:0000256" key="12">
    <source>
        <dbReference type="ARBA" id="ARBA00023268"/>
    </source>
</evidence>